<dbReference type="InterPro" id="IPR045540">
    <property type="entry name" value="YegS/DAGK_C"/>
</dbReference>
<dbReference type="Pfam" id="PF19279">
    <property type="entry name" value="YegS_C"/>
    <property type="match status" value="1"/>
</dbReference>
<dbReference type="SUPFAM" id="SSF111331">
    <property type="entry name" value="NAD kinase/diacylglycerol kinase-like"/>
    <property type="match status" value="1"/>
</dbReference>
<dbReference type="Gene3D" id="3.40.50.10330">
    <property type="entry name" value="Probable inorganic polyphosphate/atp-NAD kinase, domain 1"/>
    <property type="match status" value="1"/>
</dbReference>
<evidence type="ECO:0000313" key="15">
    <source>
        <dbReference type="Proteomes" id="UP000377798"/>
    </source>
</evidence>
<evidence type="ECO:0000256" key="6">
    <source>
        <dbReference type="ARBA" id="ARBA00022741"/>
    </source>
</evidence>
<keyword evidence="15" id="KW-1185">Reference proteome</keyword>
<name>A0A8H2M652_9FIRM</name>
<dbReference type="GO" id="GO:0004143">
    <property type="term" value="F:ATP-dependent diacylglycerol kinase activity"/>
    <property type="evidence" value="ECO:0007669"/>
    <property type="project" value="TreeGrafter"/>
</dbReference>
<dbReference type="InterPro" id="IPR016064">
    <property type="entry name" value="NAD/diacylglycerol_kinase_sf"/>
</dbReference>
<proteinExistence type="inferred from homology"/>
<evidence type="ECO:0000256" key="10">
    <source>
        <dbReference type="ARBA" id="ARBA00023098"/>
    </source>
</evidence>
<dbReference type="InterPro" id="IPR050187">
    <property type="entry name" value="Lipid_Phosphate_FormReg"/>
</dbReference>
<dbReference type="RefSeq" id="WP_131747926.1">
    <property type="nucleotide sequence ID" value="NZ_CAACYI010000001.1"/>
</dbReference>
<sequence>MKKCLVLVNPASGDGKSMESIPKLEKRLEEDFDQVEIIETKEEGQGEKLAQKACREKVHSLFVIGGDGTIHEIVNGLAEEDHRPILGLLPGGTNNTYYRLIGENQDLAAAIDDIDLKTTTEVDLGQCNDRFFIYYTCFGRLIDATTSTDGEEKERLGPMAYVKNIFKALPEDESYQIKLVSDGGNYQGPASHVYAFLVAQMGNLNFSEISSSLSSGKLYVFILTNAKTASKLTALKDMVMGQLDKNEDIQAITCSQLSIEELRGESVDLDMDGEMEAKLPAQIRVLPKHIRIYLPKEKD</sequence>
<dbReference type="Proteomes" id="UP000377798">
    <property type="component" value="Unassembled WGS sequence"/>
</dbReference>
<dbReference type="GO" id="GO:0005524">
    <property type="term" value="F:ATP binding"/>
    <property type="evidence" value="ECO:0007669"/>
    <property type="project" value="UniProtKB-KW"/>
</dbReference>
<dbReference type="GO" id="GO:0005886">
    <property type="term" value="C:plasma membrane"/>
    <property type="evidence" value="ECO:0007669"/>
    <property type="project" value="TreeGrafter"/>
</dbReference>
<keyword evidence="5" id="KW-0479">Metal-binding</keyword>
<dbReference type="InterPro" id="IPR001206">
    <property type="entry name" value="Diacylglycerol_kinase_cat_dom"/>
</dbReference>
<keyword evidence="8" id="KW-0067">ATP-binding</keyword>
<organism evidence="14 15">
    <name type="scientific">Urinicoccus massiliensis</name>
    <dbReference type="NCBI Taxonomy" id="1723382"/>
    <lineage>
        <taxon>Bacteria</taxon>
        <taxon>Bacillati</taxon>
        <taxon>Bacillota</taxon>
        <taxon>Tissierellia</taxon>
        <taxon>Tissierellales</taxon>
        <taxon>Peptoniphilaceae</taxon>
        <taxon>Urinicoccus</taxon>
    </lineage>
</organism>
<evidence type="ECO:0000256" key="3">
    <source>
        <dbReference type="ARBA" id="ARBA00022516"/>
    </source>
</evidence>
<evidence type="ECO:0000256" key="4">
    <source>
        <dbReference type="ARBA" id="ARBA00022679"/>
    </source>
</evidence>
<dbReference type="EMBL" id="CAACYI010000001">
    <property type="protein sequence ID" value="VFB15576.1"/>
    <property type="molecule type" value="Genomic_DNA"/>
</dbReference>
<evidence type="ECO:0000256" key="12">
    <source>
        <dbReference type="ARBA" id="ARBA00023264"/>
    </source>
</evidence>
<keyword evidence="6" id="KW-0547">Nucleotide-binding</keyword>
<keyword evidence="4 14" id="KW-0808">Transferase</keyword>
<comment type="cofactor">
    <cofactor evidence="1">
        <name>Mg(2+)</name>
        <dbReference type="ChEBI" id="CHEBI:18420"/>
    </cofactor>
</comment>
<dbReference type="GO" id="GO:0008654">
    <property type="term" value="P:phospholipid biosynthetic process"/>
    <property type="evidence" value="ECO:0007669"/>
    <property type="project" value="UniProtKB-KW"/>
</dbReference>
<evidence type="ECO:0000256" key="11">
    <source>
        <dbReference type="ARBA" id="ARBA00023209"/>
    </source>
</evidence>
<keyword evidence="10" id="KW-0443">Lipid metabolism</keyword>
<evidence type="ECO:0000256" key="7">
    <source>
        <dbReference type="ARBA" id="ARBA00022777"/>
    </source>
</evidence>
<keyword evidence="9" id="KW-0460">Magnesium</keyword>
<comment type="caution">
    <text evidence="14">The sequence shown here is derived from an EMBL/GenBank/DDBJ whole genome shotgun (WGS) entry which is preliminary data.</text>
</comment>
<dbReference type="Pfam" id="PF00781">
    <property type="entry name" value="DAGK_cat"/>
    <property type="match status" value="1"/>
</dbReference>
<dbReference type="InterPro" id="IPR017438">
    <property type="entry name" value="ATP-NAD_kinase_N"/>
</dbReference>
<reference evidence="14 15" key="1">
    <citation type="submission" date="2019-02" db="EMBL/GenBank/DDBJ databases">
        <authorList>
            <consortium name="Pathogen Informatics"/>
        </authorList>
    </citation>
    <scope>NUCLEOTIDE SEQUENCE [LARGE SCALE GENOMIC DNA]</scope>
    <source>
        <strain evidence="14 15">3012STDY7089603</strain>
    </source>
</reference>
<protein>
    <submittedName>
        <fullName evidence="14">Lipid kinase SP_1045</fullName>
        <ecNumber evidence="14">2.7.1.-</ecNumber>
    </submittedName>
</protein>
<evidence type="ECO:0000313" key="14">
    <source>
        <dbReference type="EMBL" id="VFB15576.1"/>
    </source>
</evidence>
<evidence type="ECO:0000259" key="13">
    <source>
        <dbReference type="PROSITE" id="PS50146"/>
    </source>
</evidence>
<evidence type="ECO:0000256" key="9">
    <source>
        <dbReference type="ARBA" id="ARBA00022842"/>
    </source>
</evidence>
<evidence type="ECO:0000256" key="8">
    <source>
        <dbReference type="ARBA" id="ARBA00022840"/>
    </source>
</evidence>
<evidence type="ECO:0000256" key="5">
    <source>
        <dbReference type="ARBA" id="ARBA00022723"/>
    </source>
</evidence>
<dbReference type="PROSITE" id="PS50146">
    <property type="entry name" value="DAGK"/>
    <property type="match status" value="1"/>
</dbReference>
<accession>A0A8H2M652</accession>
<dbReference type="InterPro" id="IPR005218">
    <property type="entry name" value="Diacylglycerol/lipid_kinase"/>
</dbReference>
<evidence type="ECO:0000256" key="2">
    <source>
        <dbReference type="ARBA" id="ARBA00005983"/>
    </source>
</evidence>
<dbReference type="GO" id="GO:0046872">
    <property type="term" value="F:metal ion binding"/>
    <property type="evidence" value="ECO:0007669"/>
    <property type="project" value="UniProtKB-KW"/>
</dbReference>
<evidence type="ECO:0000256" key="1">
    <source>
        <dbReference type="ARBA" id="ARBA00001946"/>
    </source>
</evidence>
<gene>
    <name evidence="14" type="ORF">NCTC13150_00074</name>
</gene>
<dbReference type="PANTHER" id="PTHR12358">
    <property type="entry name" value="SPHINGOSINE KINASE"/>
    <property type="match status" value="1"/>
</dbReference>
<keyword evidence="3" id="KW-0444">Lipid biosynthesis</keyword>
<feature type="domain" description="DAGKc" evidence="13">
    <location>
        <begin position="1"/>
        <end position="131"/>
    </location>
</feature>
<comment type="similarity">
    <text evidence="2">Belongs to the diacylglycerol/lipid kinase family.</text>
</comment>
<dbReference type="NCBIfam" id="TIGR00147">
    <property type="entry name" value="YegS/Rv2252/BmrU family lipid kinase"/>
    <property type="match status" value="1"/>
</dbReference>
<dbReference type="Gene3D" id="2.60.200.40">
    <property type="match status" value="1"/>
</dbReference>
<dbReference type="PANTHER" id="PTHR12358:SF106">
    <property type="entry name" value="LIPID KINASE YEGS"/>
    <property type="match status" value="1"/>
</dbReference>
<keyword evidence="12" id="KW-1208">Phospholipid metabolism</keyword>
<keyword evidence="11" id="KW-0594">Phospholipid biosynthesis</keyword>
<keyword evidence="7 14" id="KW-0418">Kinase</keyword>
<dbReference type="EC" id="2.7.1.-" evidence="14"/>
<dbReference type="AlphaFoldDB" id="A0A8H2M652"/>
<dbReference type="SMART" id="SM00046">
    <property type="entry name" value="DAGKc"/>
    <property type="match status" value="1"/>
</dbReference>